<protein>
    <recommendedName>
        <fullName evidence="2">EamA domain-containing protein</fullName>
    </recommendedName>
</protein>
<keyword evidence="1" id="KW-1133">Transmembrane helix</keyword>
<keyword evidence="4" id="KW-1185">Reference proteome</keyword>
<dbReference type="KEGG" id="msl:Msil_1565"/>
<dbReference type="PANTHER" id="PTHR22911">
    <property type="entry name" value="ACYL-MALONYL CONDENSING ENZYME-RELATED"/>
    <property type="match status" value="1"/>
</dbReference>
<dbReference type="eggNOG" id="COG2510">
    <property type="taxonomic scope" value="Bacteria"/>
</dbReference>
<feature type="transmembrane region" description="Helical" evidence="1">
    <location>
        <begin position="127"/>
        <end position="145"/>
    </location>
</feature>
<dbReference type="FunFam" id="1.10.3730.20:FF:000009">
    <property type="entry name" value="EamA family transporter"/>
    <property type="match status" value="1"/>
</dbReference>
<evidence type="ECO:0000313" key="3">
    <source>
        <dbReference type="EMBL" id="ACK50515.1"/>
    </source>
</evidence>
<organism evidence="3 4">
    <name type="scientific">Methylocella silvestris (strain DSM 15510 / CIP 108128 / LMG 27833 / NCIMB 13906 / BL2)</name>
    <dbReference type="NCBI Taxonomy" id="395965"/>
    <lineage>
        <taxon>Bacteria</taxon>
        <taxon>Pseudomonadati</taxon>
        <taxon>Pseudomonadota</taxon>
        <taxon>Alphaproteobacteria</taxon>
        <taxon>Hyphomicrobiales</taxon>
        <taxon>Beijerinckiaceae</taxon>
        <taxon>Methylocella</taxon>
    </lineage>
</organism>
<feature type="transmembrane region" description="Helical" evidence="1">
    <location>
        <begin position="6"/>
        <end position="26"/>
    </location>
</feature>
<evidence type="ECO:0000256" key="1">
    <source>
        <dbReference type="SAM" id="Phobius"/>
    </source>
</evidence>
<name>B8EI33_METSB</name>
<dbReference type="PANTHER" id="PTHR22911:SF137">
    <property type="entry name" value="SOLUTE CARRIER FAMILY 35 MEMBER G2-RELATED"/>
    <property type="match status" value="1"/>
</dbReference>
<dbReference type="OrthoDB" id="9806718at2"/>
<evidence type="ECO:0000259" key="2">
    <source>
        <dbReference type="Pfam" id="PF00892"/>
    </source>
</evidence>
<dbReference type="HOGENOM" id="CLU_120467_0_0_5"/>
<proteinExistence type="predicted"/>
<dbReference type="RefSeq" id="WP_012590585.1">
    <property type="nucleotide sequence ID" value="NC_011666.1"/>
</dbReference>
<dbReference type="Gene3D" id="1.10.3730.20">
    <property type="match status" value="1"/>
</dbReference>
<feature type="transmembrane region" description="Helical" evidence="1">
    <location>
        <begin position="104"/>
        <end position="121"/>
    </location>
</feature>
<dbReference type="Proteomes" id="UP000002257">
    <property type="component" value="Chromosome"/>
</dbReference>
<dbReference type="EMBL" id="CP001280">
    <property type="protein sequence ID" value="ACK50515.1"/>
    <property type="molecule type" value="Genomic_DNA"/>
</dbReference>
<evidence type="ECO:0000313" key="4">
    <source>
        <dbReference type="Proteomes" id="UP000002257"/>
    </source>
</evidence>
<keyword evidence="1" id="KW-0472">Membrane</keyword>
<dbReference type="InterPro" id="IPR000620">
    <property type="entry name" value="EamA_dom"/>
</dbReference>
<sequence>MSLPAPSAWLVFALLSAAFAALTAIFAKIGVAEVNSNLATLIRTMIIAAILGAFLAATGGLRALSSIPARSWLFLSLSALATGASWACYFRALQLGDAARVAPIDKLSVVLVAIFAVMFLGERLSPANWLGVGFIGCGALLIAFGK</sequence>
<feature type="transmembrane region" description="Helical" evidence="1">
    <location>
        <begin position="72"/>
        <end position="92"/>
    </location>
</feature>
<dbReference type="InterPro" id="IPR037185">
    <property type="entry name" value="EmrE-like"/>
</dbReference>
<dbReference type="AlphaFoldDB" id="B8EI33"/>
<feature type="transmembrane region" description="Helical" evidence="1">
    <location>
        <begin position="38"/>
        <end position="60"/>
    </location>
</feature>
<dbReference type="Pfam" id="PF00892">
    <property type="entry name" value="EamA"/>
    <property type="match status" value="1"/>
</dbReference>
<keyword evidence="1" id="KW-0812">Transmembrane</keyword>
<dbReference type="SUPFAM" id="SSF103481">
    <property type="entry name" value="Multidrug resistance efflux transporter EmrE"/>
    <property type="match status" value="1"/>
</dbReference>
<reference evidence="3 4" key="1">
    <citation type="journal article" date="2010" name="J. Bacteriol.">
        <title>Complete genome sequence of the aerobic facultative methanotroph Methylocella silvestris BL2.</title>
        <authorList>
            <person name="Chen Y."/>
            <person name="Crombie A."/>
            <person name="Rahman M.T."/>
            <person name="Dedysh S.N."/>
            <person name="Liesack W."/>
            <person name="Stott M.B."/>
            <person name="Alam M."/>
            <person name="Theisen A.R."/>
            <person name="Murrell J.C."/>
            <person name="Dunfield P.F."/>
        </authorList>
    </citation>
    <scope>NUCLEOTIDE SEQUENCE [LARGE SCALE GENOMIC DNA]</scope>
    <source>
        <strain evidence="4">DSM 15510 / CIP 108128 / LMG 27833 / NCIMB 13906 / BL2</strain>
    </source>
</reference>
<gene>
    <name evidence="3" type="ordered locus">Msil_1565</name>
</gene>
<feature type="domain" description="EamA" evidence="2">
    <location>
        <begin position="9"/>
        <end position="143"/>
    </location>
</feature>
<dbReference type="GO" id="GO:0016020">
    <property type="term" value="C:membrane"/>
    <property type="evidence" value="ECO:0007669"/>
    <property type="project" value="InterPro"/>
</dbReference>
<accession>B8EI33</accession>
<dbReference type="STRING" id="395965.Msil_1565"/>